<feature type="transmembrane region" description="Helical" evidence="11">
    <location>
        <begin position="297"/>
        <end position="316"/>
    </location>
</feature>
<dbReference type="EC" id="2.4.1.-" evidence="11"/>
<evidence type="ECO:0000313" key="12">
    <source>
        <dbReference type="EMBL" id="ODQ46854.1"/>
    </source>
</evidence>
<keyword evidence="9 11" id="KW-0472">Membrane</keyword>
<dbReference type="EMBL" id="KV454003">
    <property type="protein sequence ID" value="ODQ46854.1"/>
    <property type="molecule type" value="Genomic_DNA"/>
</dbReference>
<evidence type="ECO:0000313" key="13">
    <source>
        <dbReference type="Proteomes" id="UP000094455"/>
    </source>
</evidence>
<gene>
    <name evidence="12" type="ORF">PICMEDRAFT_72887</name>
</gene>
<dbReference type="GO" id="GO:0006506">
    <property type="term" value="P:GPI anchor biosynthetic process"/>
    <property type="evidence" value="ECO:0007669"/>
    <property type="project" value="UniProtKB-KW"/>
</dbReference>
<feature type="transmembrane region" description="Helical" evidence="11">
    <location>
        <begin position="89"/>
        <end position="112"/>
    </location>
</feature>
<dbReference type="Proteomes" id="UP000094455">
    <property type="component" value="Unassembled WGS sequence"/>
</dbReference>
<feature type="transmembrane region" description="Helical" evidence="11">
    <location>
        <begin position="12"/>
        <end position="31"/>
    </location>
</feature>
<protein>
    <recommendedName>
        <fullName evidence="11">Mannosyltransferase</fullName>
        <ecNumber evidence="11">2.4.1.-</ecNumber>
    </recommendedName>
</protein>
<dbReference type="GO" id="GO:0005789">
    <property type="term" value="C:endoplasmic reticulum membrane"/>
    <property type="evidence" value="ECO:0007669"/>
    <property type="project" value="UniProtKB-SubCell"/>
</dbReference>
<dbReference type="STRING" id="763406.A0A1E3NL43"/>
<dbReference type="Pfam" id="PF03901">
    <property type="entry name" value="Glyco_transf_22"/>
    <property type="match status" value="1"/>
</dbReference>
<feature type="transmembrane region" description="Helical" evidence="11">
    <location>
        <begin position="348"/>
        <end position="370"/>
    </location>
</feature>
<evidence type="ECO:0000256" key="10">
    <source>
        <dbReference type="ARBA" id="ARBA00038466"/>
    </source>
</evidence>
<evidence type="ECO:0000256" key="7">
    <source>
        <dbReference type="ARBA" id="ARBA00022824"/>
    </source>
</evidence>
<keyword evidence="3" id="KW-0337">GPI-anchor biosynthesis</keyword>
<keyword evidence="13" id="KW-1185">Reference proteome</keyword>
<evidence type="ECO:0000256" key="2">
    <source>
        <dbReference type="ARBA" id="ARBA00004687"/>
    </source>
</evidence>
<comment type="pathway">
    <text evidence="2">Glycolipid biosynthesis; glycosylphosphatidylinositol-anchor biosynthesis.</text>
</comment>
<reference evidence="12 13" key="1">
    <citation type="journal article" date="2016" name="Proc. Natl. Acad. Sci. U.S.A.">
        <title>Comparative genomics of biotechnologically important yeasts.</title>
        <authorList>
            <person name="Riley R."/>
            <person name="Haridas S."/>
            <person name="Wolfe K.H."/>
            <person name="Lopes M.R."/>
            <person name="Hittinger C.T."/>
            <person name="Goeker M."/>
            <person name="Salamov A.A."/>
            <person name="Wisecaver J.H."/>
            <person name="Long T.M."/>
            <person name="Calvey C.H."/>
            <person name="Aerts A.L."/>
            <person name="Barry K.W."/>
            <person name="Choi C."/>
            <person name="Clum A."/>
            <person name="Coughlan A.Y."/>
            <person name="Deshpande S."/>
            <person name="Douglass A.P."/>
            <person name="Hanson S.J."/>
            <person name="Klenk H.-P."/>
            <person name="LaButti K.M."/>
            <person name="Lapidus A."/>
            <person name="Lindquist E.A."/>
            <person name="Lipzen A.M."/>
            <person name="Meier-Kolthoff J.P."/>
            <person name="Ohm R.A."/>
            <person name="Otillar R.P."/>
            <person name="Pangilinan J.L."/>
            <person name="Peng Y."/>
            <person name="Rokas A."/>
            <person name="Rosa C.A."/>
            <person name="Scheuner C."/>
            <person name="Sibirny A.A."/>
            <person name="Slot J.C."/>
            <person name="Stielow J.B."/>
            <person name="Sun H."/>
            <person name="Kurtzman C.P."/>
            <person name="Blackwell M."/>
            <person name="Grigoriev I.V."/>
            <person name="Jeffries T.W."/>
        </authorList>
    </citation>
    <scope>NUCLEOTIDE SEQUENCE [LARGE SCALE GENOMIC DNA]</scope>
    <source>
        <strain evidence="12 13">NRRL Y-2026</strain>
    </source>
</reference>
<evidence type="ECO:0000256" key="9">
    <source>
        <dbReference type="ARBA" id="ARBA00023136"/>
    </source>
</evidence>
<keyword evidence="5" id="KW-0808">Transferase</keyword>
<dbReference type="GO" id="GO:0006276">
    <property type="term" value="P:plasmid maintenance"/>
    <property type="evidence" value="ECO:0007669"/>
    <property type="project" value="EnsemblFungi"/>
</dbReference>
<dbReference type="GO" id="GO:0000026">
    <property type="term" value="F:alpha-1,2-mannosyltransferase activity"/>
    <property type="evidence" value="ECO:0007669"/>
    <property type="project" value="EnsemblFungi"/>
</dbReference>
<keyword evidence="4 11" id="KW-0328">Glycosyltransferase</keyword>
<dbReference type="RefSeq" id="XP_019017967.1">
    <property type="nucleotide sequence ID" value="XM_019164319.1"/>
</dbReference>
<dbReference type="OrthoDB" id="10066429at2759"/>
<dbReference type="InterPro" id="IPR005599">
    <property type="entry name" value="GPI_mannosylTrfase"/>
</dbReference>
<evidence type="ECO:0000256" key="6">
    <source>
        <dbReference type="ARBA" id="ARBA00022692"/>
    </source>
</evidence>
<evidence type="ECO:0000256" key="8">
    <source>
        <dbReference type="ARBA" id="ARBA00022989"/>
    </source>
</evidence>
<feature type="transmembrane region" description="Helical" evidence="11">
    <location>
        <begin position="323"/>
        <end position="342"/>
    </location>
</feature>
<comment type="subcellular location">
    <subcellularLocation>
        <location evidence="1 11">Endoplasmic reticulum membrane</location>
        <topology evidence="1 11">Multi-pass membrane protein</topology>
    </subcellularLocation>
</comment>
<evidence type="ECO:0000256" key="11">
    <source>
        <dbReference type="RuleBase" id="RU363075"/>
    </source>
</evidence>
<proteinExistence type="inferred from homology"/>
<keyword evidence="6 11" id="KW-0812">Transmembrane</keyword>
<organism evidence="12 13">
    <name type="scientific">Pichia membranifaciens NRRL Y-2026</name>
    <dbReference type="NCBI Taxonomy" id="763406"/>
    <lineage>
        <taxon>Eukaryota</taxon>
        <taxon>Fungi</taxon>
        <taxon>Dikarya</taxon>
        <taxon>Ascomycota</taxon>
        <taxon>Saccharomycotina</taxon>
        <taxon>Pichiomycetes</taxon>
        <taxon>Pichiales</taxon>
        <taxon>Pichiaceae</taxon>
        <taxon>Pichia</taxon>
    </lineage>
</organism>
<feature type="transmembrane region" description="Helical" evidence="11">
    <location>
        <begin position="176"/>
        <end position="196"/>
    </location>
</feature>
<evidence type="ECO:0000256" key="3">
    <source>
        <dbReference type="ARBA" id="ARBA00022502"/>
    </source>
</evidence>
<accession>A0A1E3NL43</accession>
<feature type="transmembrane region" description="Helical" evidence="11">
    <location>
        <begin position="216"/>
        <end position="235"/>
    </location>
</feature>
<dbReference type="GeneID" id="30181006"/>
<keyword evidence="7 11" id="KW-0256">Endoplasmic reticulum</keyword>
<evidence type="ECO:0000256" key="1">
    <source>
        <dbReference type="ARBA" id="ARBA00004477"/>
    </source>
</evidence>
<evidence type="ECO:0000256" key="4">
    <source>
        <dbReference type="ARBA" id="ARBA00022676"/>
    </source>
</evidence>
<name>A0A1E3NL43_9ASCO</name>
<evidence type="ECO:0000256" key="5">
    <source>
        <dbReference type="ARBA" id="ARBA00022679"/>
    </source>
</evidence>
<dbReference type="AlphaFoldDB" id="A0A1E3NL43"/>
<sequence length="523" mass="59927">MVTLSQPTTLLYSWRTALIFAALIAKFILAVQPSYIHPDEFFQSFQIIYNDNLPWEVAEKGNINRSIVPLLITHYPVIWFGTKVGLDPFQIYLLVRIQLTIVSWIITDWCLYRLAPLKHERIKATLFTMTSYLTLVHQTHTFSNSMETCLLLPTLYIVNDIRSYLERNTPGQSYSVVKLCALGALISLGVFNRITFPAWILIPSFFLLKFFLKHPFISFIPIIIFILTSVLFIVVDSLYYSTAPSYVIAPLNNLVYNISTDNLRIHGIHPRYTHILINYPQMVGPLFFMIFPFTRTYTRTTTFLAVISGFLTLSIFPHQELRFLLPAVPLLSTLISFSNPAFSILKKYFKIALSLWLIYSSILSVFYGYFHQAGIIPAIAEINDNVLTSSLSISSSSHTTTLLFWRTYPPPTWMLDKLPNPLYLSKHDDGTIPLDLPYCNRNYVIDLMGSSLETLLAVGNKMSSSCPKNNIYLVAPVNAMLDIDTSSYSIIWKTFWHLDMDHFEYDKHGIDTFTPGLGIYNLM</sequence>
<keyword evidence="8 11" id="KW-1133">Transmembrane helix</keyword>
<dbReference type="PANTHER" id="PTHR22760:SF3">
    <property type="entry name" value="GPI MANNOSYLTRANSFERASE 4"/>
    <property type="match status" value="1"/>
</dbReference>
<dbReference type="PANTHER" id="PTHR22760">
    <property type="entry name" value="GLYCOSYLTRANSFERASE"/>
    <property type="match status" value="1"/>
</dbReference>
<comment type="similarity">
    <text evidence="10">Belongs to the glycosyltransferase 22 family. PIGZ subfamily.</text>
</comment>